<dbReference type="Pfam" id="PF21146">
    <property type="entry name" value="ICAM1_3_5_D2"/>
    <property type="match status" value="1"/>
</dbReference>
<dbReference type="Proteomes" id="UP000694553">
    <property type="component" value="Unassembled WGS sequence"/>
</dbReference>
<accession>A0A8U7P3F8</accession>
<evidence type="ECO:0000256" key="1">
    <source>
        <dbReference type="SAM" id="MobiDB-lite"/>
    </source>
</evidence>
<dbReference type="InterPro" id="IPR047012">
    <property type="entry name" value="ICAM_VCAM"/>
</dbReference>
<feature type="compositionally biased region" description="Low complexity" evidence="1">
    <location>
        <begin position="30"/>
        <end position="48"/>
    </location>
</feature>
<organism evidence="2 3">
    <name type="scientific">Corvus moneduloides</name>
    <name type="common">New Caledonian crow</name>
    <dbReference type="NCBI Taxonomy" id="1196302"/>
    <lineage>
        <taxon>Eukaryota</taxon>
        <taxon>Metazoa</taxon>
        <taxon>Chordata</taxon>
        <taxon>Craniata</taxon>
        <taxon>Vertebrata</taxon>
        <taxon>Euteleostomi</taxon>
        <taxon>Archelosauria</taxon>
        <taxon>Archosauria</taxon>
        <taxon>Dinosauria</taxon>
        <taxon>Saurischia</taxon>
        <taxon>Theropoda</taxon>
        <taxon>Coelurosauria</taxon>
        <taxon>Aves</taxon>
        <taxon>Neognathae</taxon>
        <taxon>Neoaves</taxon>
        <taxon>Telluraves</taxon>
        <taxon>Australaves</taxon>
        <taxon>Passeriformes</taxon>
        <taxon>Corvoidea</taxon>
        <taxon>Corvidae</taxon>
        <taxon>Corvus</taxon>
    </lineage>
</organism>
<reference evidence="2" key="3">
    <citation type="submission" date="2025-09" db="UniProtKB">
        <authorList>
            <consortium name="Ensembl"/>
        </authorList>
    </citation>
    <scope>IDENTIFICATION</scope>
</reference>
<dbReference type="PANTHER" id="PTHR13771:SF9">
    <property type="entry name" value="INTERCELLULAR ADHESION MOLECULE 5"/>
    <property type="match status" value="1"/>
</dbReference>
<evidence type="ECO:0000313" key="3">
    <source>
        <dbReference type="Proteomes" id="UP000694553"/>
    </source>
</evidence>
<dbReference type="GO" id="GO:0007155">
    <property type="term" value="P:cell adhesion"/>
    <property type="evidence" value="ECO:0007669"/>
    <property type="project" value="InterPro"/>
</dbReference>
<protein>
    <submittedName>
        <fullName evidence="2">Uncharacterized protein</fullName>
    </submittedName>
</protein>
<dbReference type="InterPro" id="IPR003598">
    <property type="entry name" value="Ig_sub2"/>
</dbReference>
<proteinExistence type="predicted"/>
<feature type="compositionally biased region" description="Pro residues" evidence="1">
    <location>
        <begin position="49"/>
        <end position="73"/>
    </location>
</feature>
<reference evidence="3" key="1">
    <citation type="submission" date="2019-10" db="EMBL/GenBank/DDBJ databases">
        <title>Corvus moneduloides (New Caledonian crow) genome, bCorMon1, primary haplotype.</title>
        <authorList>
            <person name="Rutz C."/>
            <person name="Fungtammasan C."/>
            <person name="Mountcastle J."/>
            <person name="Formenti G."/>
            <person name="Chow W."/>
            <person name="Howe K."/>
            <person name="Steele M.P."/>
            <person name="Fernandes J."/>
            <person name="Gilbert M.T.P."/>
            <person name="Fedrigo O."/>
            <person name="Jarvis E.D."/>
            <person name="Gemmell N."/>
        </authorList>
    </citation>
    <scope>NUCLEOTIDE SEQUENCE [LARGE SCALE GENOMIC DNA]</scope>
</reference>
<reference evidence="2" key="2">
    <citation type="submission" date="2025-08" db="UniProtKB">
        <authorList>
            <consortium name="Ensembl"/>
        </authorList>
    </citation>
    <scope>IDENTIFICATION</scope>
</reference>
<dbReference type="FunFam" id="2.60.40.10:FF:000641">
    <property type="entry name" value="Intercellular adhesion molecule 1"/>
    <property type="match status" value="1"/>
</dbReference>
<keyword evidence="3" id="KW-1185">Reference proteome</keyword>
<dbReference type="SMART" id="SM00408">
    <property type="entry name" value="IGc2"/>
    <property type="match status" value="2"/>
</dbReference>
<feature type="region of interest" description="Disordered" evidence="1">
    <location>
        <begin position="1"/>
        <end position="78"/>
    </location>
</feature>
<dbReference type="PANTHER" id="PTHR13771">
    <property type="entry name" value="INTERCELLULAR ADHESION MOLECULE"/>
    <property type="match status" value="1"/>
</dbReference>
<dbReference type="InterPro" id="IPR036179">
    <property type="entry name" value="Ig-like_dom_sf"/>
</dbReference>
<evidence type="ECO:0000313" key="2">
    <source>
        <dbReference type="Ensembl" id="ENSCMUP00000033361.1"/>
    </source>
</evidence>
<dbReference type="AlphaFoldDB" id="A0A8U7P3F8"/>
<dbReference type="Ensembl" id="ENSCMUT00000037907.1">
    <property type="protein sequence ID" value="ENSCMUP00000033361.1"/>
    <property type="gene ID" value="ENSCMUG00000003341.2"/>
</dbReference>
<dbReference type="GO" id="GO:0005178">
    <property type="term" value="F:integrin binding"/>
    <property type="evidence" value="ECO:0007669"/>
    <property type="project" value="InterPro"/>
</dbReference>
<name>A0A8U7P3F8_CORMO</name>
<dbReference type="InterPro" id="IPR048679">
    <property type="entry name" value="ICAM1_3_5_D2"/>
</dbReference>
<sequence>SSSSSPPSSSPSPLLILLFLPPSPPPSSPSPSSSAPSPSPPSSSSLPPSLHPPPPLPPPPPPPPPPPMGPPGPATRLLPPLVLLPERVALEPVPVAAVGDSRNLTCHVLEVAPLRNLTVTLRRGAETLRTERFGDTEGSASVAVSHLLTVTRGDHGQDVTCHAELSLRPHGPLFARAAVPVTLSVFALPEPPQLQAPAILEAGTAGTASCRIAGAFPAGDIRVTAALDQEPLNVTVAVAGDTVTATATLSPLTPGPRELSTGAGVAGGPRGPQIRSDPWNLPAGFPAPALELSPASAPAGSEVTVTCHAGATEPATVRLQLRDADGGVLAEGPQPRLDLRVVARRDDDGREFRCRASLAVGDTVVTKDTDARLAVLYLPEIPASGCPGNRTWVRGTREALSCRATGNPAPTVVCGRHGVAVATGEPEPVTRARAGTYVCNATNALGTRSRRVTVRVECEWHRGRHRDAGGAPRWPRR</sequence>
<dbReference type="GO" id="GO:0005886">
    <property type="term" value="C:plasma membrane"/>
    <property type="evidence" value="ECO:0007669"/>
    <property type="project" value="TreeGrafter"/>
</dbReference>
<feature type="compositionally biased region" description="Low complexity" evidence="1">
    <location>
        <begin position="1"/>
        <end position="20"/>
    </location>
</feature>
<dbReference type="InterPro" id="IPR013783">
    <property type="entry name" value="Ig-like_fold"/>
</dbReference>
<dbReference type="SUPFAM" id="SSF48726">
    <property type="entry name" value="Immunoglobulin"/>
    <property type="match status" value="4"/>
</dbReference>
<dbReference type="PRINTS" id="PR01217">
    <property type="entry name" value="PRICHEXTENSN"/>
</dbReference>
<dbReference type="Gene3D" id="2.60.40.10">
    <property type="entry name" value="Immunoglobulins"/>
    <property type="match status" value="4"/>
</dbReference>
<feature type="region of interest" description="Disordered" evidence="1">
    <location>
        <begin position="248"/>
        <end position="270"/>
    </location>
</feature>